<feature type="compositionally biased region" description="Gly residues" evidence="8">
    <location>
        <begin position="593"/>
        <end position="603"/>
    </location>
</feature>
<dbReference type="KEGG" id="hoh:Hoch_1817"/>
<dbReference type="eggNOG" id="COG0515">
    <property type="taxonomic scope" value="Bacteria"/>
</dbReference>
<dbReference type="Proteomes" id="UP000001880">
    <property type="component" value="Chromosome"/>
</dbReference>
<reference evidence="11 12" key="1">
    <citation type="journal article" date="2010" name="Stand. Genomic Sci.">
        <title>Complete genome sequence of Haliangium ochraceum type strain (SMP-2).</title>
        <authorList>
            <consortium name="US DOE Joint Genome Institute (JGI-PGF)"/>
            <person name="Ivanova N."/>
            <person name="Daum C."/>
            <person name="Lang E."/>
            <person name="Abt B."/>
            <person name="Kopitz M."/>
            <person name="Saunders E."/>
            <person name="Lapidus A."/>
            <person name="Lucas S."/>
            <person name="Glavina Del Rio T."/>
            <person name="Nolan M."/>
            <person name="Tice H."/>
            <person name="Copeland A."/>
            <person name="Cheng J.F."/>
            <person name="Chen F."/>
            <person name="Bruce D."/>
            <person name="Goodwin L."/>
            <person name="Pitluck S."/>
            <person name="Mavromatis K."/>
            <person name="Pati A."/>
            <person name="Mikhailova N."/>
            <person name="Chen A."/>
            <person name="Palaniappan K."/>
            <person name="Land M."/>
            <person name="Hauser L."/>
            <person name="Chang Y.J."/>
            <person name="Jeffries C.D."/>
            <person name="Detter J.C."/>
            <person name="Brettin T."/>
            <person name="Rohde M."/>
            <person name="Goker M."/>
            <person name="Bristow J."/>
            <person name="Markowitz V."/>
            <person name="Eisen J.A."/>
            <person name="Hugenholtz P."/>
            <person name="Kyrpides N.C."/>
            <person name="Klenk H.P."/>
        </authorList>
    </citation>
    <scope>NUCLEOTIDE SEQUENCE [LARGE SCALE GENOMIC DNA]</scope>
    <source>
        <strain evidence="12">DSM 14365 / CIP 107738 / JCM 11303 / AJ 13395 / SMP-2</strain>
    </source>
</reference>
<dbReference type="PANTHER" id="PTHR43289:SF6">
    <property type="entry name" value="SERINE_THREONINE-PROTEIN KINASE NEKL-3"/>
    <property type="match status" value="1"/>
</dbReference>
<evidence type="ECO:0000256" key="2">
    <source>
        <dbReference type="ARBA" id="ARBA00022527"/>
    </source>
</evidence>
<evidence type="ECO:0000256" key="7">
    <source>
        <dbReference type="PROSITE-ProRule" id="PRU10141"/>
    </source>
</evidence>
<evidence type="ECO:0000313" key="11">
    <source>
        <dbReference type="EMBL" id="ACY14365.1"/>
    </source>
</evidence>
<keyword evidence="9" id="KW-0472">Membrane</keyword>
<dbReference type="Gene3D" id="1.10.510.10">
    <property type="entry name" value="Transferase(Phosphotransferase) domain 1"/>
    <property type="match status" value="1"/>
</dbReference>
<dbReference type="InterPro" id="IPR011009">
    <property type="entry name" value="Kinase-like_dom_sf"/>
</dbReference>
<dbReference type="PANTHER" id="PTHR43289">
    <property type="entry name" value="MITOGEN-ACTIVATED PROTEIN KINASE KINASE KINASE 20-RELATED"/>
    <property type="match status" value="1"/>
</dbReference>
<dbReference type="InterPro" id="IPR000719">
    <property type="entry name" value="Prot_kinase_dom"/>
</dbReference>
<dbReference type="PROSITE" id="PS50011">
    <property type="entry name" value="PROTEIN_KINASE_DOM"/>
    <property type="match status" value="1"/>
</dbReference>
<evidence type="ECO:0000256" key="5">
    <source>
        <dbReference type="ARBA" id="ARBA00022777"/>
    </source>
</evidence>
<evidence type="ECO:0000256" key="3">
    <source>
        <dbReference type="ARBA" id="ARBA00022679"/>
    </source>
</evidence>
<evidence type="ECO:0000256" key="6">
    <source>
        <dbReference type="ARBA" id="ARBA00022840"/>
    </source>
</evidence>
<feature type="region of interest" description="Disordered" evidence="8">
    <location>
        <begin position="1"/>
        <end position="109"/>
    </location>
</feature>
<dbReference type="PROSITE" id="PS00108">
    <property type="entry name" value="PROTEIN_KINASE_ST"/>
    <property type="match status" value="1"/>
</dbReference>
<feature type="compositionally biased region" description="Basic and acidic residues" evidence="8">
    <location>
        <begin position="1"/>
        <end position="12"/>
    </location>
</feature>
<feature type="region of interest" description="Disordered" evidence="8">
    <location>
        <begin position="453"/>
        <end position="489"/>
    </location>
</feature>
<feature type="binding site" evidence="7">
    <location>
        <position position="155"/>
    </location>
    <ligand>
        <name>ATP</name>
        <dbReference type="ChEBI" id="CHEBI:30616"/>
    </ligand>
</feature>
<keyword evidence="5 11" id="KW-0418">Kinase</keyword>
<sequence>MSKQDPVRRSDAESGAPAGTKPEEARAPVDAPQRVVVRTGDTGDTLAAGVADTAMSAPEDPSLSDTMAAGGDMAAGGGMAAGGDDSIANDATQAGPVTPYRGARRAQSGDEDMVDSLVGQVLLDRYRITKRIGQGGMGAVYEAEHMLIGKRVAVKVLLEHYAQQGSVVARLEQEARLASAIGHEHIVDITDFGETPDGCTFVVMEYLEGESLGDCLRREGTFEEQRAIRIAHQVADALAAAHRKGVVHRDVKPENIFLLRRKDTDFAKVVDFGISKSLHTGEGGGMPRLTQTGVVLGTPLYMSPEQARGEENLDQRIDIYALGVILYEMVTGDVPFRGNNSLSVIAQVINDAPVSPREHRPELSAELEAVILHAMAKERGDRYASCDALAGDLAALMIDDSLSGSSGRLRISAPMPTRRQSPRRARMHSWLGGLAVGAVAMLGLVLWMSMGEDEPPPPAPAPVPAAIASPPEPETEALPEPEETVSTPERVTIDVVSDPPEATIYEGSRVRGSTPHPLVLLRKDETLHFTAKLDGYQDAEFDINPYRDEGQKVLIHLEPVEAMAPELPPRRRRPSRVERAPQQSPSTSPRTGSGSGTAAGELGGNPYTRTGTE</sequence>
<dbReference type="PROSITE" id="PS00107">
    <property type="entry name" value="PROTEIN_KINASE_ATP"/>
    <property type="match status" value="1"/>
</dbReference>
<protein>
    <recommendedName>
        <fullName evidence="1">non-specific serine/threonine protein kinase</fullName>
        <ecNumber evidence="1">2.7.11.1</ecNumber>
    </recommendedName>
</protein>
<dbReference type="GO" id="GO:0005524">
    <property type="term" value="F:ATP binding"/>
    <property type="evidence" value="ECO:0007669"/>
    <property type="project" value="UniProtKB-UniRule"/>
</dbReference>
<keyword evidence="4 7" id="KW-0547">Nucleotide-binding</keyword>
<dbReference type="AlphaFoldDB" id="D0LY10"/>
<keyword evidence="3" id="KW-0808">Transferase</keyword>
<dbReference type="InterPro" id="IPR017441">
    <property type="entry name" value="Protein_kinase_ATP_BS"/>
</dbReference>
<accession>D0LY10</accession>
<feature type="transmembrane region" description="Helical" evidence="9">
    <location>
        <begin position="428"/>
        <end position="450"/>
    </location>
</feature>
<evidence type="ECO:0000259" key="10">
    <source>
        <dbReference type="PROSITE" id="PS50011"/>
    </source>
</evidence>
<dbReference type="RefSeq" id="WP_012826973.1">
    <property type="nucleotide sequence ID" value="NC_013440.1"/>
</dbReference>
<evidence type="ECO:0000256" key="4">
    <source>
        <dbReference type="ARBA" id="ARBA00022741"/>
    </source>
</evidence>
<feature type="compositionally biased region" description="Low complexity" evidence="8">
    <location>
        <begin position="580"/>
        <end position="592"/>
    </location>
</feature>
<dbReference type="InterPro" id="IPR008271">
    <property type="entry name" value="Ser/Thr_kinase_AS"/>
</dbReference>
<feature type="region of interest" description="Disordered" evidence="8">
    <location>
        <begin position="564"/>
        <end position="613"/>
    </location>
</feature>
<gene>
    <name evidence="11" type="ordered locus">Hoch_1817</name>
</gene>
<dbReference type="FunFam" id="1.10.510.10:FF:000021">
    <property type="entry name" value="Serine/threonine protein kinase"/>
    <property type="match status" value="1"/>
</dbReference>
<dbReference type="EMBL" id="CP001804">
    <property type="protein sequence ID" value="ACY14365.1"/>
    <property type="molecule type" value="Genomic_DNA"/>
</dbReference>
<keyword evidence="2 11" id="KW-0723">Serine/threonine-protein kinase</keyword>
<dbReference type="Pfam" id="PF00069">
    <property type="entry name" value="Pkinase"/>
    <property type="match status" value="1"/>
</dbReference>
<keyword evidence="6 7" id="KW-0067">ATP-binding</keyword>
<keyword evidence="12" id="KW-1185">Reference proteome</keyword>
<dbReference type="SMART" id="SM00220">
    <property type="entry name" value="S_TKc"/>
    <property type="match status" value="1"/>
</dbReference>
<keyword evidence="9" id="KW-1133">Transmembrane helix</keyword>
<evidence type="ECO:0000256" key="9">
    <source>
        <dbReference type="SAM" id="Phobius"/>
    </source>
</evidence>
<dbReference type="HOGENOM" id="CLU_000288_63_44_7"/>
<evidence type="ECO:0000256" key="8">
    <source>
        <dbReference type="SAM" id="MobiDB-lite"/>
    </source>
</evidence>
<evidence type="ECO:0000256" key="1">
    <source>
        <dbReference type="ARBA" id="ARBA00012513"/>
    </source>
</evidence>
<proteinExistence type="predicted"/>
<dbReference type="CDD" id="cd14014">
    <property type="entry name" value="STKc_PknB_like"/>
    <property type="match status" value="1"/>
</dbReference>
<name>D0LY10_HALO1</name>
<keyword evidence="9" id="KW-0812">Transmembrane</keyword>
<dbReference type="SUPFAM" id="SSF56112">
    <property type="entry name" value="Protein kinase-like (PK-like)"/>
    <property type="match status" value="1"/>
</dbReference>
<dbReference type="EC" id="2.7.11.1" evidence="1"/>
<dbReference type="GO" id="GO:0004674">
    <property type="term" value="F:protein serine/threonine kinase activity"/>
    <property type="evidence" value="ECO:0007669"/>
    <property type="project" value="UniProtKB-KW"/>
</dbReference>
<dbReference type="Gene3D" id="3.30.200.20">
    <property type="entry name" value="Phosphorylase Kinase, domain 1"/>
    <property type="match status" value="1"/>
</dbReference>
<dbReference type="STRING" id="502025.Hoch_1817"/>
<organism evidence="11 12">
    <name type="scientific">Haliangium ochraceum (strain DSM 14365 / JCM 11303 / SMP-2)</name>
    <dbReference type="NCBI Taxonomy" id="502025"/>
    <lineage>
        <taxon>Bacteria</taxon>
        <taxon>Pseudomonadati</taxon>
        <taxon>Myxococcota</taxon>
        <taxon>Polyangia</taxon>
        <taxon>Haliangiales</taxon>
        <taxon>Kofleriaceae</taxon>
        <taxon>Haliangium</taxon>
    </lineage>
</organism>
<feature type="domain" description="Protein kinase" evidence="10">
    <location>
        <begin position="126"/>
        <end position="396"/>
    </location>
</feature>
<feature type="compositionally biased region" description="Acidic residues" evidence="8">
    <location>
        <begin position="473"/>
        <end position="483"/>
    </location>
</feature>
<evidence type="ECO:0000313" key="12">
    <source>
        <dbReference type="Proteomes" id="UP000001880"/>
    </source>
</evidence>